<organism evidence="2 3">
    <name type="scientific">Prevotella herbatica</name>
    <dbReference type="NCBI Taxonomy" id="2801997"/>
    <lineage>
        <taxon>Bacteria</taxon>
        <taxon>Pseudomonadati</taxon>
        <taxon>Bacteroidota</taxon>
        <taxon>Bacteroidia</taxon>
        <taxon>Bacteroidales</taxon>
        <taxon>Prevotellaceae</taxon>
        <taxon>Prevotella</taxon>
    </lineage>
</organism>
<keyword evidence="3" id="KW-1185">Reference proteome</keyword>
<dbReference type="PANTHER" id="PTHR10900:SF77">
    <property type="entry name" value="FI19380P1"/>
    <property type="match status" value="1"/>
</dbReference>
<dbReference type="EMBL" id="AP024484">
    <property type="protein sequence ID" value="BCS85976.1"/>
    <property type="molecule type" value="Genomic_DNA"/>
</dbReference>
<sequence>MGDYYDAPSWFQGSAWKILEAKGDYSIFLKGAELAGYKPIMNGNSILTIMAPDDKAFSEYLSKHGYSDISEVNTSELQKLIGFHLLYYSYNKDKLVNFRPEGDLATDEEKEKNAGMYYKFRTRSSNTPTVEIEASTGRRRTVYHLDRFIPVFSSRFFQTKTLDAASNYNYFYPNTIWKGDEGFNVSNAAVNEYGILADNGYIYTVDQVLEPLETIYTKMKTNGNYSIFSNLYDQNTSYVYDATLSKDYGTSLGADSLFIHTHGSDLPAIAVEWYSTKYADVADNASKAYSVFAPSDDAMNKFFDDYWEQGGYESLSDVDALAMKYLLKQFVYPDGIVFPEEIKSGKVKNVYDMNFNFDPDKVTDKSMCVNGVFYGLNTIDTPLLFGSVVGPAFRNKNNNYYLYMLAGAGLIVSYSSQDTKYVLLMPSNEIIQSEGISLRTYADGSRLQQETEDGLADVSTSVMRDVVNLHTVTGVQSLKETGTQILATQMGFNYLFVKDGNITTSAAYTQLLEPDNNVNPFVSFSEIKNGNASWNNGKTYSYGGDKLFKAEDGDGLKHRLAVCNDSRYVYYQFAKLLQKSGMVTSNDAILDLIGTSHFISFIPTNQAISDAISAGKIPGMNSSGTVTSASQLRQYLLNYIIRDKENAIVAYPYPGSDMKSATYISANGNPLIYTDNGSSITININGESANVVSTYNYFPFAFNDGCFQLINTVL</sequence>
<evidence type="ECO:0000313" key="3">
    <source>
        <dbReference type="Proteomes" id="UP001319045"/>
    </source>
</evidence>
<dbReference type="InterPro" id="IPR050904">
    <property type="entry name" value="Adhesion/Biosynth-related"/>
</dbReference>
<dbReference type="PANTHER" id="PTHR10900">
    <property type="entry name" value="PERIOSTIN-RELATED"/>
    <property type="match status" value="1"/>
</dbReference>
<dbReference type="InterPro" id="IPR036378">
    <property type="entry name" value="FAS1_dom_sf"/>
</dbReference>
<dbReference type="Proteomes" id="UP001319045">
    <property type="component" value="Chromosome"/>
</dbReference>
<protein>
    <submittedName>
        <fullName evidence="2">Fasciclin</fullName>
    </submittedName>
</protein>
<evidence type="ECO:0000313" key="2">
    <source>
        <dbReference type="EMBL" id="BCS85976.1"/>
    </source>
</evidence>
<accession>A0ABM7NZL9</accession>
<reference evidence="2 3" key="1">
    <citation type="journal article" date="2022" name="Int. J. Syst. Evol. Microbiol.">
        <title>Prevotella herbatica sp. nov., a plant polysaccharide-decomposing anaerobic bacterium isolated from a methanogenic reactor.</title>
        <authorList>
            <person name="Uek A."/>
            <person name="Tonouchi A."/>
            <person name="Kaku N."/>
            <person name="Ueki K."/>
        </authorList>
    </citation>
    <scope>NUCLEOTIDE SEQUENCE [LARGE SCALE GENOMIC DNA]</scope>
    <source>
        <strain evidence="2 3">WR041</strain>
    </source>
</reference>
<dbReference type="Pfam" id="PF02469">
    <property type="entry name" value="Fasciclin"/>
    <property type="match status" value="1"/>
</dbReference>
<dbReference type="InterPro" id="IPR000782">
    <property type="entry name" value="FAS1_domain"/>
</dbReference>
<proteinExistence type="predicted"/>
<feature type="domain" description="FAS1" evidence="1">
    <location>
        <begin position="12"/>
        <end position="209"/>
    </location>
</feature>
<evidence type="ECO:0000259" key="1">
    <source>
        <dbReference type="PROSITE" id="PS50213"/>
    </source>
</evidence>
<dbReference type="SUPFAM" id="SSF82153">
    <property type="entry name" value="FAS1 domain"/>
    <property type="match status" value="3"/>
</dbReference>
<gene>
    <name evidence="2" type="ORF">prwr041_18690</name>
</gene>
<dbReference type="PROSITE" id="PS50213">
    <property type="entry name" value="FAS1"/>
    <property type="match status" value="1"/>
</dbReference>
<name>A0ABM7NZL9_9BACT</name>
<dbReference type="Gene3D" id="2.30.180.10">
    <property type="entry name" value="FAS1 domain"/>
    <property type="match status" value="2"/>
</dbReference>